<sequence>MIKVEKYLLSNGLRVLHHYDGNTRMTAVNILYDVGSKDESPHRTGFAHLFEHLMFGGSVNIPDFDTPLQRAGGDNNAWTSNDITNYYTIVPTHNAETAFWIESDRMLGLAFSEQNLAVQKHVVIEEFKQRTLNQPYGDVYQLLRPLVYTTHPYRWPVIGKDIKEIEEASLDEVKEFYYTHYAPNNAIVCISGSLGAREALALCEKWFAPIAARKITPRNIPPEPQQNTPRTLHVERNVPLDAIIKAYHMCGRKDKDYQAYDILSDILGTGASSRLYKELVQNKRLFNSIDASISGDIETGMFIINGKLNKGISFEEGESAIAEELERLHHET</sequence>
<dbReference type="InterPro" id="IPR007863">
    <property type="entry name" value="Peptidase_M16_C"/>
</dbReference>
<dbReference type="PANTHER" id="PTHR43690:SF17">
    <property type="entry name" value="PROTEIN YHJJ"/>
    <property type="match status" value="1"/>
</dbReference>
<evidence type="ECO:0000256" key="4">
    <source>
        <dbReference type="ARBA" id="ARBA00022833"/>
    </source>
</evidence>
<protein>
    <submittedName>
        <fullName evidence="8">Insulinase family protein</fullName>
    </submittedName>
</protein>
<feature type="non-terminal residue" evidence="8">
    <location>
        <position position="332"/>
    </location>
</feature>
<dbReference type="AlphaFoldDB" id="A0A9D2AR55"/>
<accession>A0A9D2AR55</accession>
<dbReference type="SUPFAM" id="SSF63411">
    <property type="entry name" value="LuxS/MPP-like metallohydrolase"/>
    <property type="match status" value="2"/>
</dbReference>
<evidence type="ECO:0000256" key="1">
    <source>
        <dbReference type="ARBA" id="ARBA00007261"/>
    </source>
</evidence>
<evidence type="ECO:0000256" key="3">
    <source>
        <dbReference type="ARBA" id="ARBA00022801"/>
    </source>
</evidence>
<dbReference type="GO" id="GO:0046872">
    <property type="term" value="F:metal ion binding"/>
    <property type="evidence" value="ECO:0007669"/>
    <property type="project" value="InterPro"/>
</dbReference>
<evidence type="ECO:0000259" key="7">
    <source>
        <dbReference type="Pfam" id="PF05193"/>
    </source>
</evidence>
<evidence type="ECO:0000256" key="2">
    <source>
        <dbReference type="ARBA" id="ARBA00022670"/>
    </source>
</evidence>
<feature type="domain" description="Peptidase M16 N-terminal" evidence="6">
    <location>
        <begin position="14"/>
        <end position="129"/>
    </location>
</feature>
<dbReference type="Pfam" id="PF05193">
    <property type="entry name" value="Peptidase_M16_C"/>
    <property type="match status" value="1"/>
</dbReference>
<keyword evidence="5" id="KW-0482">Metalloprotease</keyword>
<dbReference type="InterPro" id="IPR050626">
    <property type="entry name" value="Peptidase_M16"/>
</dbReference>
<dbReference type="Pfam" id="PF00675">
    <property type="entry name" value="Peptidase_M16"/>
    <property type="match status" value="1"/>
</dbReference>
<comment type="similarity">
    <text evidence="1">Belongs to the peptidase M16 family.</text>
</comment>
<evidence type="ECO:0000313" key="9">
    <source>
        <dbReference type="Proteomes" id="UP000824246"/>
    </source>
</evidence>
<dbReference type="Proteomes" id="UP000824246">
    <property type="component" value="Unassembled WGS sequence"/>
</dbReference>
<evidence type="ECO:0000313" key="8">
    <source>
        <dbReference type="EMBL" id="HIX46016.1"/>
    </source>
</evidence>
<evidence type="ECO:0000259" key="6">
    <source>
        <dbReference type="Pfam" id="PF00675"/>
    </source>
</evidence>
<dbReference type="GO" id="GO:0008237">
    <property type="term" value="F:metallopeptidase activity"/>
    <property type="evidence" value="ECO:0007669"/>
    <property type="project" value="UniProtKB-KW"/>
</dbReference>
<dbReference type="Gene3D" id="3.30.830.10">
    <property type="entry name" value="Metalloenzyme, LuxS/M16 peptidase-like"/>
    <property type="match status" value="2"/>
</dbReference>
<dbReference type="PANTHER" id="PTHR43690">
    <property type="entry name" value="NARDILYSIN"/>
    <property type="match status" value="1"/>
</dbReference>
<name>A0A9D2AR55_9BACT</name>
<reference evidence="8" key="1">
    <citation type="journal article" date="2021" name="PeerJ">
        <title>Extensive microbial diversity within the chicken gut microbiome revealed by metagenomics and culture.</title>
        <authorList>
            <person name="Gilroy R."/>
            <person name="Ravi A."/>
            <person name="Getino M."/>
            <person name="Pursley I."/>
            <person name="Horton D.L."/>
            <person name="Alikhan N.F."/>
            <person name="Baker D."/>
            <person name="Gharbi K."/>
            <person name="Hall N."/>
            <person name="Watson M."/>
            <person name="Adriaenssens E.M."/>
            <person name="Foster-Nyarko E."/>
            <person name="Jarju S."/>
            <person name="Secka A."/>
            <person name="Antonio M."/>
            <person name="Oren A."/>
            <person name="Chaudhuri R.R."/>
            <person name="La Ragione R."/>
            <person name="Hildebrand F."/>
            <person name="Pallen M.J."/>
        </authorList>
    </citation>
    <scope>NUCLEOTIDE SEQUENCE</scope>
    <source>
        <strain evidence="8">ChiHjej12B11-16260</strain>
    </source>
</reference>
<keyword evidence="4" id="KW-0862">Zinc</keyword>
<proteinExistence type="inferred from homology"/>
<keyword evidence="2" id="KW-0645">Protease</keyword>
<dbReference type="EMBL" id="DXFB01000191">
    <property type="protein sequence ID" value="HIX46016.1"/>
    <property type="molecule type" value="Genomic_DNA"/>
</dbReference>
<reference evidence="8" key="2">
    <citation type="submission" date="2021-04" db="EMBL/GenBank/DDBJ databases">
        <authorList>
            <person name="Gilroy R."/>
        </authorList>
    </citation>
    <scope>NUCLEOTIDE SEQUENCE</scope>
    <source>
        <strain evidence="8">ChiHjej12B11-16260</strain>
    </source>
</reference>
<gene>
    <name evidence="8" type="ORF">H9982_07320</name>
</gene>
<evidence type="ECO:0000256" key="5">
    <source>
        <dbReference type="ARBA" id="ARBA00023049"/>
    </source>
</evidence>
<organism evidence="8 9">
    <name type="scientific">Candidatus Barnesiella excrementipullorum</name>
    <dbReference type="NCBI Taxonomy" id="2838479"/>
    <lineage>
        <taxon>Bacteria</taxon>
        <taxon>Pseudomonadati</taxon>
        <taxon>Bacteroidota</taxon>
        <taxon>Bacteroidia</taxon>
        <taxon>Bacteroidales</taxon>
        <taxon>Barnesiellaceae</taxon>
        <taxon>Barnesiella</taxon>
    </lineage>
</organism>
<comment type="caution">
    <text evidence="8">The sequence shown here is derived from an EMBL/GenBank/DDBJ whole genome shotgun (WGS) entry which is preliminary data.</text>
</comment>
<dbReference type="InterPro" id="IPR011249">
    <property type="entry name" value="Metalloenz_LuxS/M16"/>
</dbReference>
<feature type="domain" description="Peptidase M16 C-terminal" evidence="7">
    <location>
        <begin position="169"/>
        <end position="331"/>
    </location>
</feature>
<dbReference type="InterPro" id="IPR011765">
    <property type="entry name" value="Pept_M16_N"/>
</dbReference>
<keyword evidence="3" id="KW-0378">Hydrolase</keyword>
<dbReference type="GO" id="GO:0006508">
    <property type="term" value="P:proteolysis"/>
    <property type="evidence" value="ECO:0007669"/>
    <property type="project" value="UniProtKB-KW"/>
</dbReference>